<reference evidence="2 3" key="1">
    <citation type="submission" date="2022-01" db="EMBL/GenBank/DDBJ databases">
        <title>Labilibaculum sp. nov, a marine bacterium isolated from Antarctica.</title>
        <authorList>
            <person name="Dai W."/>
        </authorList>
    </citation>
    <scope>NUCLEOTIDE SEQUENCE [LARGE SCALE GENOMIC DNA]</scope>
    <source>
        <strain evidence="2 3">DW002</strain>
    </source>
</reference>
<dbReference type="Proteomes" id="UP001528920">
    <property type="component" value="Unassembled WGS sequence"/>
</dbReference>
<name>A0ABT5VPP5_9BACT</name>
<dbReference type="Pfam" id="PF17389">
    <property type="entry name" value="Bac_rhamnosid6H"/>
    <property type="match status" value="1"/>
</dbReference>
<dbReference type="PROSITE" id="PS51257">
    <property type="entry name" value="PROKAR_LIPOPROTEIN"/>
    <property type="match status" value="1"/>
</dbReference>
<dbReference type="InterPro" id="IPR012341">
    <property type="entry name" value="6hp_glycosidase-like_sf"/>
</dbReference>
<keyword evidence="3" id="KW-1185">Reference proteome</keyword>
<feature type="domain" description="Alpha-L-rhamnosidase six-hairpin glycosidase" evidence="1">
    <location>
        <begin position="80"/>
        <end position="330"/>
    </location>
</feature>
<dbReference type="InterPro" id="IPR035396">
    <property type="entry name" value="Bac_rhamnosid6H"/>
</dbReference>
<protein>
    <recommendedName>
        <fullName evidence="1">Alpha-L-rhamnosidase six-hairpin glycosidase domain-containing protein</fullName>
    </recommendedName>
</protein>
<accession>A0ABT5VPP5</accession>
<dbReference type="InterPro" id="IPR008928">
    <property type="entry name" value="6-hairpin_glycosidase_sf"/>
</dbReference>
<organism evidence="2 3">
    <name type="scientific">Paralabilibaculum antarcticum</name>
    <dbReference type="NCBI Taxonomy" id="2912572"/>
    <lineage>
        <taxon>Bacteria</taxon>
        <taxon>Pseudomonadati</taxon>
        <taxon>Bacteroidota</taxon>
        <taxon>Bacteroidia</taxon>
        <taxon>Marinilabiliales</taxon>
        <taxon>Marinifilaceae</taxon>
        <taxon>Paralabilibaculum</taxon>
    </lineage>
</organism>
<dbReference type="EMBL" id="JAKJSC010000001">
    <property type="protein sequence ID" value="MDE5416458.1"/>
    <property type="molecule type" value="Genomic_DNA"/>
</dbReference>
<comment type="caution">
    <text evidence="2">The sequence shown here is derived from an EMBL/GenBank/DDBJ whole genome shotgun (WGS) entry which is preliminary data.</text>
</comment>
<proteinExistence type="predicted"/>
<sequence length="737" mass="85936">MKKCIPIAFTILFLVLLLIACNPNDNIIYQSDDFKVYPNRVEQGEHIAIAYSADHISSNYPGLNKMEWKLEKKLDRYPSYKSNQVLLNAIYQLSLEEIEKNIAPDSTFDTGEKWKGVWTRDISYSVILALAITNPEISMHSLMQKVKDGKIIQDTGTGGSWPISSDRMIWSTAAWEIYKSTGDLDWLRKVYFIIKNSTEDDLNVVWDYQKRLFKGESSFLDWREQSYPDWMEPVDIYNSYSLGTQTVHYQSLNVLIKMGTILNKDVQKYQDISHALKASINDKLWLPKQKYYGQFLYGRKNHMLSERSESLGEALSIIWDVADEKRQKDIVSNTPITKYGIPCFHPQIPNIPAYHNKAIWPFVQAYWNWASTKVGNMTSFKWGIANMLRSTSLFLTNKENYLISNGDFNGTEINSDRQLWSVAGSLSTFYRSLIGINYTADHLEFRPFIPREYKGKQSIKGLRYQNAILDIDIYGFGDQIESYSLDEKYYRHAIVPKEMTGRHKIEIKMNNKAPQDSKIKLVNDLEAPETTTLRFNENTLSWHKKESADHYHVYQNGELLLETRDNYMSEVNNKEPIEFQVQTSDSLGNLSFLSEPIYVYNSEYERLVEAEDFDFNSKTSYVVLSKQKNREFYFKIRIPRKGKYFIDFLYANGSGPINTDNKCAIRSFWVNNTYSGSIVFPQRGDRNWTEYGYSNPIAIDLKNRHNLFKISFEEFNNNMNGDVNSVRIDKIRLIRKR</sequence>
<dbReference type="RefSeq" id="WP_275107800.1">
    <property type="nucleotide sequence ID" value="NZ_JAKJSC010000001.1"/>
</dbReference>
<dbReference type="Gene3D" id="1.50.10.10">
    <property type="match status" value="1"/>
</dbReference>
<evidence type="ECO:0000259" key="1">
    <source>
        <dbReference type="Pfam" id="PF17389"/>
    </source>
</evidence>
<evidence type="ECO:0000313" key="3">
    <source>
        <dbReference type="Proteomes" id="UP001528920"/>
    </source>
</evidence>
<dbReference type="Gene3D" id="2.60.120.260">
    <property type="entry name" value="Galactose-binding domain-like"/>
    <property type="match status" value="1"/>
</dbReference>
<dbReference type="SUPFAM" id="SSF48208">
    <property type="entry name" value="Six-hairpin glycosidases"/>
    <property type="match status" value="1"/>
</dbReference>
<gene>
    <name evidence="2" type="ORF">L3049_00460</name>
</gene>
<evidence type="ECO:0000313" key="2">
    <source>
        <dbReference type="EMBL" id="MDE5416458.1"/>
    </source>
</evidence>